<dbReference type="KEGG" id="xyl:ET495_09105"/>
<evidence type="ECO:0000313" key="3">
    <source>
        <dbReference type="Proteomes" id="UP000291758"/>
    </source>
</evidence>
<protein>
    <submittedName>
        <fullName evidence="2">Uncharacterized protein</fullName>
    </submittedName>
</protein>
<dbReference type="RefSeq" id="WP_129204422.1">
    <property type="nucleotide sequence ID" value="NZ_CP035495.1"/>
</dbReference>
<proteinExistence type="predicted"/>
<dbReference type="AlphaFoldDB" id="A0A4P6EPS8"/>
<gene>
    <name evidence="2" type="ORF">ET495_09105</name>
</gene>
<keyword evidence="3" id="KW-1185">Reference proteome</keyword>
<evidence type="ECO:0000313" key="2">
    <source>
        <dbReference type="EMBL" id="QAY63379.1"/>
    </source>
</evidence>
<reference evidence="2 3" key="1">
    <citation type="submission" date="2019-01" db="EMBL/GenBank/DDBJ databases">
        <title>Genome sequencing of strain 2JSPR-7.</title>
        <authorList>
            <person name="Heo J."/>
            <person name="Kim S.-J."/>
            <person name="Kim J.-S."/>
            <person name="Hong S.-B."/>
            <person name="Kwon S.-W."/>
        </authorList>
    </citation>
    <scope>NUCLEOTIDE SEQUENCE [LARGE SCALE GENOMIC DNA]</scope>
    <source>
        <strain evidence="2 3">2JSPR-7</strain>
    </source>
</reference>
<dbReference type="EMBL" id="CP035495">
    <property type="protein sequence ID" value="QAY63379.1"/>
    <property type="molecule type" value="Genomic_DNA"/>
</dbReference>
<sequence length="101" mass="11088">MSPTPAETPATDPGPAASAPTEQQFRELKARVEQLEHALWVERDRAIGLEAQLEAAPGNAARVEQILAEFHASKAYRTTRVATIPFRAARKVVRMATGRRP</sequence>
<feature type="region of interest" description="Disordered" evidence="1">
    <location>
        <begin position="1"/>
        <end position="23"/>
    </location>
</feature>
<accession>A0A4P6EPS8</accession>
<dbReference type="Proteomes" id="UP000291758">
    <property type="component" value="Chromosome"/>
</dbReference>
<organism evidence="2 3">
    <name type="scientific">Xylanimonas allomyrinae</name>
    <dbReference type="NCBI Taxonomy" id="2509459"/>
    <lineage>
        <taxon>Bacteria</taxon>
        <taxon>Bacillati</taxon>
        <taxon>Actinomycetota</taxon>
        <taxon>Actinomycetes</taxon>
        <taxon>Micrococcales</taxon>
        <taxon>Promicromonosporaceae</taxon>
        <taxon>Xylanimonas</taxon>
    </lineage>
</organism>
<name>A0A4P6EPS8_9MICO</name>
<evidence type="ECO:0000256" key="1">
    <source>
        <dbReference type="SAM" id="MobiDB-lite"/>
    </source>
</evidence>